<dbReference type="AlphaFoldDB" id="A0A089NP04"/>
<dbReference type="EMBL" id="CP003811">
    <property type="protein sequence ID" value="AIQ88255.1"/>
    <property type="molecule type" value="Genomic_DNA"/>
</dbReference>
<evidence type="ECO:0000313" key="1">
    <source>
        <dbReference type="EMBL" id="AIQ88255.1"/>
    </source>
</evidence>
<keyword evidence="2" id="KW-1185">Reference proteome</keyword>
<dbReference type="eggNOG" id="ENOG50339Q6">
    <property type="taxonomic scope" value="Bacteria"/>
</dbReference>
<dbReference type="STRING" id="693986.MOC_0500"/>
<accession>A0A089NP04</accession>
<dbReference type="RefSeq" id="WP_052083529.1">
    <property type="nucleotide sequence ID" value="NZ_CP003811.1"/>
</dbReference>
<dbReference type="Proteomes" id="UP000029492">
    <property type="component" value="Chromosome"/>
</dbReference>
<protein>
    <submittedName>
        <fullName evidence="1">Protein of unassigned function</fullName>
    </submittedName>
</protein>
<dbReference type="KEGG" id="mor:MOC_0500"/>
<reference evidence="1 2" key="1">
    <citation type="journal article" date="2014" name="PLoS ONE">
        <title>Genome Information of Methylobacterium oryzae, a Plant-Probiotic Methylotroph in the Phyllosphere.</title>
        <authorList>
            <person name="Kwak M.J."/>
            <person name="Jeong H."/>
            <person name="Madhaiyan M."/>
            <person name="Lee Y."/>
            <person name="Sa T.M."/>
            <person name="Oh T.K."/>
            <person name="Kim J.F."/>
        </authorList>
    </citation>
    <scope>NUCLEOTIDE SEQUENCE [LARGE SCALE GENOMIC DNA]</scope>
    <source>
        <strain evidence="1 2">CBMB20</strain>
    </source>
</reference>
<organism evidence="1 2">
    <name type="scientific">Methylobacterium oryzae CBMB20</name>
    <dbReference type="NCBI Taxonomy" id="693986"/>
    <lineage>
        <taxon>Bacteria</taxon>
        <taxon>Pseudomonadati</taxon>
        <taxon>Pseudomonadota</taxon>
        <taxon>Alphaproteobacteria</taxon>
        <taxon>Hyphomicrobiales</taxon>
        <taxon>Methylobacteriaceae</taxon>
        <taxon>Methylobacterium</taxon>
    </lineage>
</organism>
<gene>
    <name evidence="1" type="ORF">MOC_0500</name>
</gene>
<sequence length="129" mass="13782">MAIANGACDRLVIGGTDRTRECSGKLLNTIYRNGRVGFYFVTDTGAALTFTGLGDKQVKPDPDTAVQPIDGVIFGYGGKTDRANAVGSCRFTNPYRKPGIVQCRADTSNGQFEASFRTDGNPPSVTNPR</sequence>
<name>A0A089NP04_9HYPH</name>
<proteinExistence type="predicted"/>
<evidence type="ECO:0000313" key="2">
    <source>
        <dbReference type="Proteomes" id="UP000029492"/>
    </source>
</evidence>
<dbReference type="HOGENOM" id="CLU_141037_0_0_5"/>